<evidence type="ECO:0000313" key="2">
    <source>
        <dbReference type="EMBL" id="GEM01810.1"/>
    </source>
</evidence>
<dbReference type="Proteomes" id="UP000321547">
    <property type="component" value="Unassembled WGS sequence"/>
</dbReference>
<feature type="domain" description="DUF1858" evidence="1">
    <location>
        <begin position="8"/>
        <end position="62"/>
    </location>
</feature>
<dbReference type="SUPFAM" id="SSF140683">
    <property type="entry name" value="SP0561-like"/>
    <property type="match status" value="1"/>
</dbReference>
<protein>
    <recommendedName>
        <fullName evidence="1">DUF1858 domain-containing protein</fullName>
    </recommendedName>
</protein>
<evidence type="ECO:0000313" key="3">
    <source>
        <dbReference type="EMBL" id="SFP46001.1"/>
    </source>
</evidence>
<organism evidence="3 4">
    <name type="scientific">Halolactibacillus halophilus</name>
    <dbReference type="NCBI Taxonomy" id="306540"/>
    <lineage>
        <taxon>Bacteria</taxon>
        <taxon>Bacillati</taxon>
        <taxon>Bacillota</taxon>
        <taxon>Bacilli</taxon>
        <taxon>Bacillales</taxon>
        <taxon>Bacillaceae</taxon>
        <taxon>Halolactibacillus</taxon>
    </lineage>
</organism>
<evidence type="ECO:0000259" key="1">
    <source>
        <dbReference type="Pfam" id="PF08984"/>
    </source>
</evidence>
<gene>
    <name evidence="2" type="ORF">HHA03_13420</name>
    <name evidence="3" type="ORF">SAMN05421839_1223</name>
</gene>
<dbReference type="AlphaFoldDB" id="A0A1I5QIW4"/>
<reference evidence="2 5" key="2">
    <citation type="submission" date="2019-07" db="EMBL/GenBank/DDBJ databases">
        <title>Whole genome shotgun sequence of Halolactibacillus halophilus NBRC 100868.</title>
        <authorList>
            <person name="Hosoyama A."/>
            <person name="Uohara A."/>
            <person name="Ohji S."/>
            <person name="Ichikawa N."/>
        </authorList>
    </citation>
    <scope>NUCLEOTIDE SEQUENCE [LARGE SCALE GENOMIC DNA]</scope>
    <source>
        <strain evidence="2 5">NBRC 100868</strain>
    </source>
</reference>
<name>A0A1I5QIW4_9BACI</name>
<dbReference type="InterPro" id="IPR015077">
    <property type="entry name" value="DUF1858"/>
</dbReference>
<accession>A0A1I5QIW4</accession>
<keyword evidence="5" id="KW-1185">Reference proteome</keyword>
<dbReference type="STRING" id="306540.SAMN05421839_1223"/>
<proteinExistence type="predicted"/>
<dbReference type="RefSeq" id="WP_234987461.1">
    <property type="nucleotide sequence ID" value="NZ_BJWI01000017.1"/>
</dbReference>
<sequence>MKIIDNTIDFQIPVYDVIKQHPEVKQLLVEFGFKPLTDKAMLNTAGRLVSLNQGAGKIKADVTSLRKELEWNGYEVKGVDEK</sequence>
<dbReference type="Proteomes" id="UP000242243">
    <property type="component" value="Unassembled WGS sequence"/>
</dbReference>
<evidence type="ECO:0000313" key="5">
    <source>
        <dbReference type="Proteomes" id="UP000321547"/>
    </source>
</evidence>
<dbReference type="InterPro" id="IPR038062">
    <property type="entry name" value="ScdA-like_N_sf"/>
</dbReference>
<dbReference type="Gene3D" id="1.10.3910.10">
    <property type="entry name" value="SP0561-like"/>
    <property type="match status" value="1"/>
</dbReference>
<dbReference type="EMBL" id="BJWI01000017">
    <property type="protein sequence ID" value="GEM01810.1"/>
    <property type="molecule type" value="Genomic_DNA"/>
</dbReference>
<evidence type="ECO:0000313" key="4">
    <source>
        <dbReference type="Proteomes" id="UP000242243"/>
    </source>
</evidence>
<dbReference type="EMBL" id="FOXC01000022">
    <property type="protein sequence ID" value="SFP46001.1"/>
    <property type="molecule type" value="Genomic_DNA"/>
</dbReference>
<dbReference type="Pfam" id="PF08984">
    <property type="entry name" value="DUF1858"/>
    <property type="match status" value="1"/>
</dbReference>
<reference evidence="3 4" key="1">
    <citation type="submission" date="2016-10" db="EMBL/GenBank/DDBJ databases">
        <authorList>
            <person name="de Groot N.N."/>
        </authorList>
    </citation>
    <scope>NUCLEOTIDE SEQUENCE [LARGE SCALE GENOMIC DNA]</scope>
    <source>
        <strain evidence="3 4">DSM 17073</strain>
    </source>
</reference>